<proteinExistence type="predicted"/>
<sequence length="1627" mass="182567">MMGGRLDQAKDDLLRRAAETCAQRPGARSAGDVEESAAYLRLYYRHVASEDLLSRDPADIFGPAMAHRALGDERPQGRAKVRVFTPTVEEYGWDPGHTVVQVVTDDMPFLVDSVTMELTRHQLATHLIVHPLLGVDRDVAGHLRAFRGKHDSPSDIDESWIHIEVDRTSDRAMLDRLEKDLIRVLQDVRVAVEDEPKMRARAVEIAASIRDAAPPLPDKELAEGVELLEWLADGHFTFLGYRDYSLVDDGRTTAGAVEDHSRLGLRPEPGTGLGILRNDKRESDSFAALPPEVREKATEKRLLILTKANSRSTVHRGLYLDYIGVKKFDESGEVVGERRFLGLFTHVAYSESIAHVPVLKRKLDEVLERAGFTADSYDGQDLIEILESYPRDELFQISVDDLLNISLGVLRLRERRQLKLFLRKDLYGRFMSCMVYLPRDRYTTKIRLRIQEILRRAFEGVSVDYSANVTESLLARLHVVVRGERGRPLPDVDIEGLEDRLAAATRSWEDDLADAIVEQCGEERSGTLARRYGDAFPDGYKADFPARTAVADLRFVDDLTDENDTSINLYEPFSAEPGERRLKIYRRGEPISLSRVLPLLQNMGVEVIDERPYEVNTSDGQRYWIYDLGLRYEPPGDVPEEAIKGLFQDAFTALWQDRIENDGFNALVLHVGLNWWQAMILRAYALYLRQTGTTFSKRYIEQVLLRNAAITRLLVRLWESRLDPGLAGGEEERSLAIIEELHGMLDEVASLDEDRILRAYLALVQATLRTNHYQGKPYLSMKFDPEGIPDLPQPRPTYEVFVYSPKVEGVHLRFGSVARGGLRWSDRREDFRTEILGLVKAQAVKNTVIVPAGAKGGFVGKQLPDPSVDREAWLQAGIACYKDFISGLLDVTDNLVDGKVVPPPNVVRHDGDDTYLVVAADKGTATFSDIANGVAAEYGFWLGDAFASGGSVGYDHKAMGITARGAWESVKYHFRSLGKDIQREDFTVVGVGDMSGDVFGNGMLLSEHIKLVCAFDHRHVFLDPDPDPAVSFAERRRMFELPRSSWADYDTSLISKGGGVHPRTAKSIRITPQVRAALGIDESVKAMAPYELINAALKAPVDLLWNGGIGTYVKASAENNADVGDKANDLLRVNGEELRCKVVGEGGNLGMTQLGRIEYARTGGLVNTDFIDNSAGVDTSDHEVNIKILLDQVVRDGELTRKQRDTLLYEMTDEVARLVLPDNYAQNVVLAASRAQAPAMLHVHARYMRKLERDGRLKRRLEFLPDDKAIAERRQSGLGLFSPEFSVLLAYSKLTLDHEIVASDLPDDPYLESWLVDYFPTPLRERFQPYMDRHPLRREIITTTVVNDLVNNSGTTFVFRMNEETGASSSDIARAYLVARDVFQMPRFWRSVERLSHQVAESTQIAMLLEARKLTERGARWLLHNRRPPFDIRETIDFFGAGATALTSQLPKLLVGLDLQAFEQRRDGFAERGVPDELAEQCAMLVTAYSTFDLVGIAHESGRPVEEVAEVYFDLADRLQLAQLRDRVVALPRDDRWRSMARSALRDDLYAAHAALTRDVLVTSEPGGRPEERMAHWAEKNKTAVQRAQQTLSEIWESDSFDLATLSVALGSVRTLVTASSLPSTEA</sequence>
<dbReference type="Pfam" id="PF21074">
    <property type="entry name" value="GDH_C"/>
    <property type="match status" value="1"/>
</dbReference>
<dbReference type="InterPro" id="IPR024727">
    <property type="entry name" value="NAD_Glu_DH_N_ACT1"/>
</dbReference>
<dbReference type="InterPro" id="IPR046346">
    <property type="entry name" value="Aminoacid_DH-like_N_sf"/>
</dbReference>
<dbReference type="InterPro" id="IPR028971">
    <property type="entry name" value="NAD-GDH_cat"/>
</dbReference>
<evidence type="ECO:0000313" key="6">
    <source>
        <dbReference type="EMBL" id="QKG25196.1"/>
    </source>
</evidence>
<dbReference type="EC" id="1.4.1.2" evidence="6"/>
<dbReference type="Pfam" id="PF21075">
    <property type="entry name" value="GDH_ACT1"/>
    <property type="match status" value="1"/>
</dbReference>
<organism evidence="6 7">
    <name type="scientific">Actinomadura verrucosospora</name>
    <dbReference type="NCBI Taxonomy" id="46165"/>
    <lineage>
        <taxon>Bacteria</taxon>
        <taxon>Bacillati</taxon>
        <taxon>Actinomycetota</taxon>
        <taxon>Actinomycetes</taxon>
        <taxon>Streptosporangiales</taxon>
        <taxon>Thermomonosporaceae</taxon>
        <taxon>Actinomadura</taxon>
    </lineage>
</organism>
<evidence type="ECO:0000259" key="2">
    <source>
        <dbReference type="Pfam" id="PF21074"/>
    </source>
</evidence>
<keyword evidence="7" id="KW-1185">Reference proteome</keyword>
<gene>
    <name evidence="6" type="ORF">ACTIVE_6847</name>
</gene>
<dbReference type="GO" id="GO:0004069">
    <property type="term" value="F:L-aspartate:2-oxoglutarate aminotransferase activity"/>
    <property type="evidence" value="ECO:0007669"/>
    <property type="project" value="InterPro"/>
</dbReference>
<dbReference type="GO" id="GO:0006538">
    <property type="term" value="P:L-glutamate catabolic process"/>
    <property type="evidence" value="ECO:0007669"/>
    <property type="project" value="InterPro"/>
</dbReference>
<dbReference type="InterPro" id="IPR036291">
    <property type="entry name" value="NAD(P)-bd_dom_sf"/>
</dbReference>
<dbReference type="Pfam" id="PF21079">
    <property type="entry name" value="GDH_HM2"/>
    <property type="match status" value="1"/>
</dbReference>
<dbReference type="PANTHER" id="PTHR43403">
    <property type="entry name" value="NAD-SPECIFIC GLUTAMATE DEHYDROGENASE"/>
    <property type="match status" value="1"/>
</dbReference>
<dbReference type="Pfam" id="PF21077">
    <property type="entry name" value="GDH_ACT3"/>
    <property type="match status" value="1"/>
</dbReference>
<dbReference type="SUPFAM" id="SSF51735">
    <property type="entry name" value="NAD(P)-binding Rossmann-fold domains"/>
    <property type="match status" value="1"/>
</dbReference>
<dbReference type="EMBL" id="CP053892">
    <property type="protein sequence ID" value="QKG25196.1"/>
    <property type="molecule type" value="Genomic_DNA"/>
</dbReference>
<dbReference type="InterPro" id="IPR049058">
    <property type="entry name" value="NAD_Glu_DH_HM2"/>
</dbReference>
<evidence type="ECO:0000259" key="4">
    <source>
        <dbReference type="Pfam" id="PF21076"/>
    </source>
</evidence>
<accession>A0A7D3W3A4</accession>
<dbReference type="PANTHER" id="PTHR43403:SF1">
    <property type="entry name" value="NAD-SPECIFIC GLUTAMATE DEHYDROGENASE"/>
    <property type="match status" value="1"/>
</dbReference>
<dbReference type="Pfam" id="PF21073">
    <property type="entry name" value="GDH_HM1"/>
    <property type="match status" value="1"/>
</dbReference>
<dbReference type="Gene3D" id="3.40.50.720">
    <property type="entry name" value="NAD(P)-binding Rossmann-like Domain"/>
    <property type="match status" value="1"/>
</dbReference>
<feature type="domain" description="NAD-specific glutamate dehydrogenase C-terminal" evidence="2">
    <location>
        <begin position="1277"/>
        <end position="1614"/>
    </location>
</feature>
<dbReference type="GO" id="GO:0004352">
    <property type="term" value="F:glutamate dehydrogenase (NAD+) activity"/>
    <property type="evidence" value="ECO:0007669"/>
    <property type="project" value="UniProtKB-EC"/>
</dbReference>
<evidence type="ECO:0000259" key="1">
    <source>
        <dbReference type="Pfam" id="PF05088"/>
    </source>
</evidence>
<dbReference type="InterPro" id="IPR049059">
    <property type="entry name" value="NAD_Glu_DH_HM1"/>
</dbReference>
<dbReference type="InterPro" id="IPR048381">
    <property type="entry name" value="GDH_C"/>
</dbReference>
<feature type="domain" description="NAD-glutamate dehydrogenase ACT3" evidence="5">
    <location>
        <begin position="565"/>
        <end position="640"/>
    </location>
</feature>
<evidence type="ECO:0000259" key="5">
    <source>
        <dbReference type="Pfam" id="PF21077"/>
    </source>
</evidence>
<dbReference type="InterPro" id="IPR049064">
    <property type="entry name" value="NAD_Glu_DH_ACT3"/>
</dbReference>
<evidence type="ECO:0000259" key="3">
    <source>
        <dbReference type="Pfam" id="PF21075"/>
    </source>
</evidence>
<feature type="domain" description="NAD-glutamate dehydrogenase ACT2" evidence="4">
    <location>
        <begin position="419"/>
        <end position="509"/>
    </location>
</feature>
<dbReference type="Pfam" id="PF21078">
    <property type="entry name" value="GDH_HM3"/>
    <property type="match status" value="1"/>
</dbReference>
<dbReference type="InterPro" id="IPR049056">
    <property type="entry name" value="NAD_Glu_DH_HM3"/>
</dbReference>
<reference evidence="6 7" key="1">
    <citation type="submission" date="2020-05" db="EMBL/GenBank/DDBJ databases">
        <title>Actinomadura verrucosospora NRRL-B18236 (PFL_A860) Genome sequencing and assembly.</title>
        <authorList>
            <person name="Samborskyy M."/>
        </authorList>
    </citation>
    <scope>NUCLEOTIDE SEQUENCE [LARGE SCALE GENOMIC DNA]</scope>
    <source>
        <strain evidence="6 7">NRRL:B18236</strain>
    </source>
</reference>
<dbReference type="Pfam" id="PF05088">
    <property type="entry name" value="Bac_GDH_CD"/>
    <property type="match status" value="1"/>
</dbReference>
<dbReference type="InterPro" id="IPR007780">
    <property type="entry name" value="NAD_Glu_DH_bac"/>
</dbReference>
<keyword evidence="6" id="KW-0560">Oxidoreductase</keyword>
<dbReference type="PIRSF" id="PIRSF036761">
    <property type="entry name" value="GDH_Mll4104"/>
    <property type="match status" value="1"/>
</dbReference>
<feature type="domain" description="NAD-glutamate dehydrogenase catalytic" evidence="1">
    <location>
        <begin position="741"/>
        <end position="1231"/>
    </location>
</feature>
<dbReference type="Proteomes" id="UP000501240">
    <property type="component" value="Chromosome"/>
</dbReference>
<name>A0A7D3W3A4_ACTVE</name>
<feature type="domain" description="NAD-glutamate dehydrogenase N-terminal ACT1" evidence="3">
    <location>
        <begin position="40"/>
        <end position="181"/>
    </location>
</feature>
<dbReference type="SUPFAM" id="SSF53223">
    <property type="entry name" value="Aminoacid dehydrogenase-like, N-terminal domain"/>
    <property type="match status" value="1"/>
</dbReference>
<dbReference type="InterPro" id="IPR049062">
    <property type="entry name" value="NAD_Glu_DH_ACT2"/>
</dbReference>
<dbReference type="Pfam" id="PF21076">
    <property type="entry name" value="GDH_ACT2"/>
    <property type="match status" value="1"/>
</dbReference>
<evidence type="ECO:0000313" key="7">
    <source>
        <dbReference type="Proteomes" id="UP000501240"/>
    </source>
</evidence>
<protein>
    <submittedName>
        <fullName evidence="6">NAD-specific glutamate dehydrogenase</fullName>
        <ecNumber evidence="6">1.4.1.2</ecNumber>
    </submittedName>
</protein>